<dbReference type="InterPro" id="IPR010987">
    <property type="entry name" value="Glutathione-S-Trfase_C-like"/>
</dbReference>
<keyword evidence="6 10" id="KW-0808">Transferase</keyword>
<evidence type="ECO:0000259" key="8">
    <source>
        <dbReference type="PROSITE" id="PS50404"/>
    </source>
</evidence>
<feature type="domain" description="GST N-terminal" evidence="8">
    <location>
        <begin position="1"/>
        <end position="87"/>
    </location>
</feature>
<dbReference type="SFLD" id="SFLDG01205">
    <property type="entry name" value="AMPS.1"/>
    <property type="match status" value="1"/>
</dbReference>
<dbReference type="GO" id="GO:0006749">
    <property type="term" value="P:glutathione metabolic process"/>
    <property type="evidence" value="ECO:0007669"/>
    <property type="project" value="TreeGrafter"/>
</dbReference>
<dbReference type="InterPro" id="IPR050213">
    <property type="entry name" value="GST_superfamily"/>
</dbReference>
<dbReference type="InterPro" id="IPR040079">
    <property type="entry name" value="Glutathione_S-Trfase"/>
</dbReference>
<evidence type="ECO:0000256" key="6">
    <source>
        <dbReference type="ARBA" id="ARBA00022679"/>
    </source>
</evidence>
<evidence type="ECO:0000256" key="3">
    <source>
        <dbReference type="ARBA" id="ARBA00005861"/>
    </source>
</evidence>
<proteinExistence type="evidence at transcript level"/>
<protein>
    <recommendedName>
        <fullName evidence="5">glutathione transferase</fullName>
        <ecNumber evidence="5">2.5.1.18</ecNumber>
    </recommendedName>
</protein>
<dbReference type="Gene3D" id="1.20.1050.10">
    <property type="match status" value="1"/>
</dbReference>
<dbReference type="AlphaFoldDB" id="B3TK24"/>
<comment type="catalytic activity">
    <reaction evidence="7">
        <text>RX + glutathione = an S-substituted glutathione + a halide anion + H(+)</text>
        <dbReference type="Rhea" id="RHEA:16437"/>
        <dbReference type="ChEBI" id="CHEBI:15378"/>
        <dbReference type="ChEBI" id="CHEBI:16042"/>
        <dbReference type="ChEBI" id="CHEBI:17792"/>
        <dbReference type="ChEBI" id="CHEBI:57925"/>
        <dbReference type="ChEBI" id="CHEBI:90779"/>
        <dbReference type="EC" id="2.5.1.18"/>
    </reaction>
</comment>
<dbReference type="Pfam" id="PF14497">
    <property type="entry name" value="GST_C_3"/>
    <property type="match status" value="1"/>
</dbReference>
<dbReference type="PRINTS" id="PR01267">
    <property type="entry name" value="GSTRNSFRASEM"/>
</dbReference>
<evidence type="ECO:0000256" key="7">
    <source>
        <dbReference type="ARBA" id="ARBA00047960"/>
    </source>
</evidence>
<evidence type="ECO:0000256" key="1">
    <source>
        <dbReference type="ARBA" id="ARBA00002446"/>
    </source>
</evidence>
<dbReference type="Pfam" id="PF02798">
    <property type="entry name" value="GST_N"/>
    <property type="match status" value="1"/>
</dbReference>
<comment type="similarity">
    <text evidence="3">Belongs to the GST superfamily. Mu family.</text>
</comment>
<comment type="function">
    <text evidence="1">GST isoenzymes appear to play a central role in the parasite detoxification system. Other functions are also suspected including a role in increasing the solubility of haematin in the parasite gut.</text>
</comment>
<dbReference type="InterPro" id="IPR004046">
    <property type="entry name" value="GST_C"/>
</dbReference>
<dbReference type="InterPro" id="IPR004045">
    <property type="entry name" value="Glutathione_S-Trfase_N"/>
</dbReference>
<name>B3TK24_HALDV</name>
<accession>B3TK24</accession>
<dbReference type="CDD" id="cd03075">
    <property type="entry name" value="GST_N_Mu"/>
    <property type="match status" value="1"/>
</dbReference>
<dbReference type="PROSITE" id="PS50404">
    <property type="entry name" value="GST_NTER"/>
    <property type="match status" value="1"/>
</dbReference>
<dbReference type="FunFam" id="1.20.1050.10:FF:000003">
    <property type="entry name" value="Glutathione S-transferase 2"/>
    <property type="match status" value="1"/>
</dbReference>
<dbReference type="InterPro" id="IPR036249">
    <property type="entry name" value="Thioredoxin-like_sf"/>
</dbReference>
<reference evidence="10" key="2">
    <citation type="journal article" date="2008" name="Dev. Comp. Immunol.">
        <title>Identification of the up-regulated expression genes in hemocytes of variously colored abalone (Haliotis diversicolor Reeve, 1846) challenged with bacteria.</title>
        <authorList>
            <person name="Wang K.J."/>
            <person name="Ren H.L."/>
            <person name="Xu D.D."/>
            <person name="Cai L."/>
            <person name="Yang M."/>
        </authorList>
    </citation>
    <scope>NUCLEOTIDE SEQUENCE</scope>
</reference>
<dbReference type="EMBL" id="EU244335">
    <property type="protein sequence ID" value="ABY87352.1"/>
    <property type="molecule type" value="mRNA"/>
</dbReference>
<sequence length="215" mass="24727">MPTLGYWAIRGLAQPIRLLLTHAGADFEDVQYEQGDAPDYSKESWTKVKHTLGLPIPNLPYYIDGDIKLTQSNAILRHIARKYRFLGETEQEQANVDMMLDQAMDFRNGIVGLCYSSEYEKKKATYFEALPAKLEVFQDFLGDKDFFAGSKLTVCDFPIYELLDQTRIMQPGSLDKFPKLLAFLARFEALPKIKKYMESDKFIKRPINNKSASFK</sequence>
<evidence type="ECO:0000256" key="5">
    <source>
        <dbReference type="ARBA" id="ARBA00012452"/>
    </source>
</evidence>
<evidence type="ECO:0000313" key="10">
    <source>
        <dbReference type="EMBL" id="ABY87352.1"/>
    </source>
</evidence>
<dbReference type="Gene3D" id="3.40.30.10">
    <property type="entry name" value="Glutaredoxin"/>
    <property type="match status" value="1"/>
</dbReference>
<reference evidence="10" key="1">
    <citation type="submission" date="2007-10" db="EMBL/GenBank/DDBJ databases">
        <authorList>
            <person name="Wang K.-J."/>
            <person name="Ren H.-L."/>
            <person name="Xu D.-D."/>
            <person name="Cai L."/>
            <person name="Lin Z.-Y."/>
            <person name="Yang M."/>
            <person name="Qiao K."/>
            <person name="Zhang N."/>
        </authorList>
    </citation>
    <scope>NUCLEOTIDE SEQUENCE</scope>
</reference>
<dbReference type="GO" id="GO:0004364">
    <property type="term" value="F:glutathione transferase activity"/>
    <property type="evidence" value="ECO:0007669"/>
    <property type="project" value="UniProtKB-EC"/>
</dbReference>
<evidence type="ECO:0000256" key="2">
    <source>
        <dbReference type="ARBA" id="ARBA00003701"/>
    </source>
</evidence>
<evidence type="ECO:0000259" key="9">
    <source>
        <dbReference type="PROSITE" id="PS50405"/>
    </source>
</evidence>
<comment type="subunit">
    <text evidence="4">Homodimer.</text>
</comment>
<dbReference type="SFLD" id="SFLDG00363">
    <property type="entry name" value="AMPS_(cytGST):_Alpha-__Mu-__Pi"/>
    <property type="match status" value="1"/>
</dbReference>
<feature type="domain" description="GST C-terminal" evidence="9">
    <location>
        <begin position="89"/>
        <end position="207"/>
    </location>
</feature>
<dbReference type="InterPro" id="IPR036282">
    <property type="entry name" value="Glutathione-S-Trfase_C_sf"/>
</dbReference>
<dbReference type="SUPFAM" id="SSF47616">
    <property type="entry name" value="GST C-terminal domain-like"/>
    <property type="match status" value="1"/>
</dbReference>
<dbReference type="PANTHER" id="PTHR11571:SF222">
    <property type="entry name" value="GLUTATHIONE TRANSFERASE"/>
    <property type="match status" value="1"/>
</dbReference>
<dbReference type="SFLD" id="SFLDS00019">
    <property type="entry name" value="Glutathione_Transferase_(cytos"/>
    <property type="match status" value="1"/>
</dbReference>
<evidence type="ECO:0000256" key="4">
    <source>
        <dbReference type="ARBA" id="ARBA00011738"/>
    </source>
</evidence>
<dbReference type="PROSITE" id="PS50405">
    <property type="entry name" value="GST_CTER"/>
    <property type="match status" value="1"/>
</dbReference>
<dbReference type="SUPFAM" id="SSF52833">
    <property type="entry name" value="Thioredoxin-like"/>
    <property type="match status" value="1"/>
</dbReference>
<organism evidence="10">
    <name type="scientific">Haliotis diversicolor</name>
    <name type="common">Abalone</name>
    <name type="synonym">Sulculus diversicolor</name>
    <dbReference type="NCBI Taxonomy" id="36095"/>
    <lineage>
        <taxon>Eukaryota</taxon>
        <taxon>Metazoa</taxon>
        <taxon>Spiralia</taxon>
        <taxon>Lophotrochozoa</taxon>
        <taxon>Mollusca</taxon>
        <taxon>Gastropoda</taxon>
        <taxon>Vetigastropoda</taxon>
        <taxon>Lepetellida</taxon>
        <taxon>Haliotoidea</taxon>
        <taxon>Haliotidae</taxon>
        <taxon>Haliotis</taxon>
    </lineage>
</organism>
<comment type="function">
    <text evidence="2">Conjugation of reduced glutathione to a wide number of exogenous and endogenous hydrophobic electrophiles.</text>
</comment>
<dbReference type="InterPro" id="IPR003081">
    <property type="entry name" value="GST_mu"/>
</dbReference>
<dbReference type="EC" id="2.5.1.18" evidence="5"/>
<dbReference type="PANTHER" id="PTHR11571">
    <property type="entry name" value="GLUTATHIONE S-TRANSFERASE"/>
    <property type="match status" value="1"/>
</dbReference>